<dbReference type="Proteomes" id="UP001530400">
    <property type="component" value="Unassembled WGS sequence"/>
</dbReference>
<feature type="region of interest" description="Disordered" evidence="4">
    <location>
        <begin position="481"/>
        <end position="514"/>
    </location>
</feature>
<dbReference type="PANTHER" id="PTHR14493:SF50">
    <property type="entry name" value="RING FINGER PROTEIN UNKEMPT"/>
    <property type="match status" value="1"/>
</dbReference>
<name>A0ABD3NQ28_9STRA</name>
<evidence type="ECO:0000256" key="4">
    <source>
        <dbReference type="SAM" id="MobiDB-lite"/>
    </source>
</evidence>
<feature type="compositionally biased region" description="Basic residues" evidence="4">
    <location>
        <begin position="723"/>
        <end position="734"/>
    </location>
</feature>
<feature type="region of interest" description="Disordered" evidence="4">
    <location>
        <begin position="1"/>
        <end position="22"/>
    </location>
</feature>
<dbReference type="GO" id="GO:0008270">
    <property type="term" value="F:zinc ion binding"/>
    <property type="evidence" value="ECO:0007669"/>
    <property type="project" value="UniProtKB-KW"/>
</dbReference>
<dbReference type="PANTHER" id="PTHR14493">
    <property type="entry name" value="UNKEMPT FAMILY MEMBER"/>
    <property type="match status" value="1"/>
</dbReference>
<evidence type="ECO:0000256" key="3">
    <source>
        <dbReference type="ARBA" id="ARBA00022833"/>
    </source>
</evidence>
<dbReference type="EMBL" id="JALLPJ020000994">
    <property type="protein sequence ID" value="KAL3778285.1"/>
    <property type="molecule type" value="Genomic_DNA"/>
</dbReference>
<evidence type="ECO:0000256" key="1">
    <source>
        <dbReference type="ARBA" id="ARBA00022723"/>
    </source>
</evidence>
<keyword evidence="6" id="KW-1185">Reference proteome</keyword>
<feature type="compositionally biased region" description="Polar residues" evidence="4">
    <location>
        <begin position="736"/>
        <end position="747"/>
    </location>
</feature>
<evidence type="ECO:0000256" key="2">
    <source>
        <dbReference type="ARBA" id="ARBA00022771"/>
    </source>
</evidence>
<dbReference type="AlphaFoldDB" id="A0ABD3NQ28"/>
<keyword evidence="1" id="KW-0479">Metal-binding</keyword>
<proteinExistence type="predicted"/>
<dbReference type="InterPro" id="IPR045234">
    <property type="entry name" value="Unkempt-like"/>
</dbReference>
<evidence type="ECO:0000313" key="6">
    <source>
        <dbReference type="Proteomes" id="UP001530400"/>
    </source>
</evidence>
<comment type="caution">
    <text evidence="5">The sequence shown here is derived from an EMBL/GenBank/DDBJ whole genome shotgun (WGS) entry which is preliminary data.</text>
</comment>
<feature type="compositionally biased region" description="Polar residues" evidence="4">
    <location>
        <begin position="184"/>
        <end position="195"/>
    </location>
</feature>
<feature type="region of interest" description="Disordered" evidence="4">
    <location>
        <begin position="301"/>
        <end position="347"/>
    </location>
</feature>
<feature type="region of interest" description="Disordered" evidence="4">
    <location>
        <begin position="109"/>
        <end position="195"/>
    </location>
</feature>
<keyword evidence="2" id="KW-0863">Zinc-finger</keyword>
<sequence>MRTDPSMNQQGDVGSPHMSRMEGDLSKINPIQHHQNTLMCAARDDQNMSAAHRSHFANIENTDGSHRPIQNRYSEGSTMIQSLPQFTWSNIVSSNSPIKFTKSSDETVMTSNNSAASPYGNAEYTNQRSRSFDGEERSQDIKYMPQSIGFGHHTTTPTRPQNSWGMPLPHPPSYRDGNPHHQLPTINQGVQGPSTPLHSPMMNYTNHSYECFSPLSLCDSTDQTTPLSSPSMSPHITPMQGHHEPPMWQLSSSPSNTMNVDSNEFHSQHAPQRMRPPEQIRNNNFYQFGPQVYNQNRVPQGYIHPRSYSSGPASPTKQHHVPNAGPHHHHAAQSRRPVPPSGPMNRSSTEVLKTLLRKKACLYEPDTSSAVALVTWLVGRRLAISHGFFSRQQLQWGVHSCVASKIKEGHVTRTKVNRCMQIILNSCFHYIIPRSDGSEESGDLFREMFQKNAANDEQMLQSLPPPWHNLSLEALNLDEGSFDPTEGGSDDDASHQSPRKQGKHSSTTSHAGESIDSGKRSVLLCFNENIRSAADVFRCHNEFIRDVAHASNLNLSIDDWKLFFAGSKAYRRVPNTEASAQRYFQFMGPTQNDGNVRMDSEGLAKFHTSWCAKRYDHDNSLCVFAHVEVNRGWLRRDPFIYKYKPVLCSCIIPLQAPRDCFMNVCPQGVDCSYAHSREEIIYHPESYKRNPCSNTTSTCHLKDICPNTHAKLNGYMDGASHGYSRHGKRHHITPKKTGQASHGQSTGFEKRPDGSPMLYIDPAPVSEYEEGLLLPGLKALFRDFSQSMYNSLHEDNAYEYGLFGYKPVPKKENREASPIPIGKV</sequence>
<feature type="compositionally biased region" description="Polar residues" evidence="4">
    <location>
        <begin position="153"/>
        <end position="164"/>
    </location>
</feature>
<feature type="region of interest" description="Disordered" evidence="4">
    <location>
        <begin position="723"/>
        <end position="756"/>
    </location>
</feature>
<evidence type="ECO:0008006" key="7">
    <source>
        <dbReference type="Google" id="ProtNLM"/>
    </source>
</evidence>
<feature type="compositionally biased region" description="Basic and acidic residues" evidence="4">
    <location>
        <begin position="130"/>
        <end position="140"/>
    </location>
</feature>
<feature type="compositionally biased region" description="Polar residues" evidence="4">
    <location>
        <begin position="1"/>
        <end position="12"/>
    </location>
</feature>
<gene>
    <name evidence="5" type="ORF">ACHAWO_006853</name>
</gene>
<reference evidence="5 6" key="1">
    <citation type="submission" date="2024-10" db="EMBL/GenBank/DDBJ databases">
        <title>Updated reference genomes for cyclostephanoid diatoms.</title>
        <authorList>
            <person name="Roberts W.R."/>
            <person name="Alverson A.J."/>
        </authorList>
    </citation>
    <scope>NUCLEOTIDE SEQUENCE [LARGE SCALE GENOMIC DNA]</scope>
    <source>
        <strain evidence="5 6">AJA010-31</strain>
    </source>
</reference>
<keyword evidence="3" id="KW-0862">Zinc</keyword>
<protein>
    <recommendedName>
        <fullName evidence="7">C3H1-type domain-containing protein</fullName>
    </recommendedName>
</protein>
<accession>A0ABD3NQ28</accession>
<evidence type="ECO:0000313" key="5">
    <source>
        <dbReference type="EMBL" id="KAL3778285.1"/>
    </source>
</evidence>
<feature type="compositionally biased region" description="Polar residues" evidence="4">
    <location>
        <begin position="307"/>
        <end position="316"/>
    </location>
</feature>
<organism evidence="5 6">
    <name type="scientific">Cyclotella atomus</name>
    <dbReference type="NCBI Taxonomy" id="382360"/>
    <lineage>
        <taxon>Eukaryota</taxon>
        <taxon>Sar</taxon>
        <taxon>Stramenopiles</taxon>
        <taxon>Ochrophyta</taxon>
        <taxon>Bacillariophyta</taxon>
        <taxon>Coscinodiscophyceae</taxon>
        <taxon>Thalassiosirophycidae</taxon>
        <taxon>Stephanodiscales</taxon>
        <taxon>Stephanodiscaceae</taxon>
        <taxon>Cyclotella</taxon>
    </lineage>
</organism>